<dbReference type="EMBL" id="JAUSWL010000011">
    <property type="protein sequence ID" value="MDQ0546076.1"/>
    <property type="molecule type" value="Genomic_DNA"/>
</dbReference>
<dbReference type="AlphaFoldDB" id="A0AAJ1TRZ8"/>
<feature type="domain" description="Methyltransferase type 11" evidence="1">
    <location>
        <begin position="45"/>
        <end position="146"/>
    </location>
</feature>
<gene>
    <name evidence="2" type="ORF">QO001_005024</name>
</gene>
<evidence type="ECO:0000259" key="1">
    <source>
        <dbReference type="Pfam" id="PF08241"/>
    </source>
</evidence>
<dbReference type="PANTHER" id="PTHR43591">
    <property type="entry name" value="METHYLTRANSFERASE"/>
    <property type="match status" value="1"/>
</dbReference>
<keyword evidence="2" id="KW-0489">Methyltransferase</keyword>
<dbReference type="Gene3D" id="3.40.50.150">
    <property type="entry name" value="Vaccinia Virus protein VP39"/>
    <property type="match status" value="1"/>
</dbReference>
<dbReference type="GO" id="GO:0008757">
    <property type="term" value="F:S-adenosylmethionine-dependent methyltransferase activity"/>
    <property type="evidence" value="ECO:0007669"/>
    <property type="project" value="InterPro"/>
</dbReference>
<dbReference type="InterPro" id="IPR029063">
    <property type="entry name" value="SAM-dependent_MTases_sf"/>
</dbReference>
<evidence type="ECO:0000313" key="3">
    <source>
        <dbReference type="Proteomes" id="UP001223420"/>
    </source>
</evidence>
<keyword evidence="2" id="KW-0808">Transferase</keyword>
<dbReference type="Proteomes" id="UP001223420">
    <property type="component" value="Unassembled WGS sequence"/>
</dbReference>
<dbReference type="CDD" id="cd02440">
    <property type="entry name" value="AdoMet_MTases"/>
    <property type="match status" value="1"/>
</dbReference>
<reference evidence="2" key="1">
    <citation type="submission" date="2023-07" db="EMBL/GenBank/DDBJ databases">
        <title>Genomic Encyclopedia of Type Strains, Phase IV (KMG-IV): sequencing the most valuable type-strain genomes for metagenomic binning, comparative biology and taxonomic classification.</title>
        <authorList>
            <person name="Goeker M."/>
        </authorList>
    </citation>
    <scope>NUCLEOTIDE SEQUENCE</scope>
    <source>
        <strain evidence="2">DSM 19569</strain>
    </source>
</reference>
<dbReference type="PANTHER" id="PTHR43591:SF24">
    <property type="entry name" value="2-METHOXY-6-POLYPRENYL-1,4-BENZOQUINOL METHYLASE, MITOCHONDRIAL"/>
    <property type="match status" value="1"/>
</dbReference>
<dbReference type="Pfam" id="PF08241">
    <property type="entry name" value="Methyltransf_11"/>
    <property type="match status" value="1"/>
</dbReference>
<dbReference type="SUPFAM" id="SSF53335">
    <property type="entry name" value="S-adenosyl-L-methionine-dependent methyltransferases"/>
    <property type="match status" value="1"/>
</dbReference>
<organism evidence="2 3">
    <name type="scientific">Methylobacterium brachiatum</name>
    <dbReference type="NCBI Taxonomy" id="269660"/>
    <lineage>
        <taxon>Bacteria</taxon>
        <taxon>Pseudomonadati</taxon>
        <taxon>Pseudomonadota</taxon>
        <taxon>Alphaproteobacteria</taxon>
        <taxon>Hyphomicrobiales</taxon>
        <taxon>Methylobacteriaceae</taxon>
        <taxon>Methylobacterium</taxon>
    </lineage>
</organism>
<sequence>MPDEATRRMPHSAEYFGAERDYFWNADYLDLLFGRLGLPRPAAILDVGCGEGHWARLIAGRLSPGSSVTGVDREAVHLAAFVRALATTETAGLSVSTLQASAYDIPAPSATFDLVTCQTLLLHLREPAKALGEMKRLVKPGGQILCVEPNNLVGRLPISSLMSVMPVDEVVRLSEFALRYVIGRARRGLGDETIGESLPGLLAEAGLQDIRVWLCDRAAAVFPPYDTAEQAALLDAGRRWRREGLGPFDKAEMRSCVLAGEGSEAFFERAWADYLRLDDRIAEAAANGRWHTAGGTLFYIAAGRRGP</sequence>
<comment type="caution">
    <text evidence="2">The sequence shown here is derived from an EMBL/GenBank/DDBJ whole genome shotgun (WGS) entry which is preliminary data.</text>
</comment>
<proteinExistence type="predicted"/>
<name>A0AAJ1TRZ8_9HYPH</name>
<dbReference type="RefSeq" id="WP_230367525.1">
    <property type="nucleotide sequence ID" value="NZ_JAJALK010000012.1"/>
</dbReference>
<evidence type="ECO:0000313" key="2">
    <source>
        <dbReference type="EMBL" id="MDQ0546076.1"/>
    </source>
</evidence>
<accession>A0AAJ1TRZ8</accession>
<dbReference type="InterPro" id="IPR013216">
    <property type="entry name" value="Methyltransf_11"/>
</dbReference>
<protein>
    <submittedName>
        <fullName evidence="2">SAM-dependent methyltransferase</fullName>
    </submittedName>
</protein>
<dbReference type="GO" id="GO:0032259">
    <property type="term" value="P:methylation"/>
    <property type="evidence" value="ECO:0007669"/>
    <property type="project" value="UniProtKB-KW"/>
</dbReference>